<dbReference type="Proteomes" id="UP001152795">
    <property type="component" value="Unassembled WGS sequence"/>
</dbReference>
<dbReference type="PANTHER" id="PTHR24064">
    <property type="entry name" value="SOLUTE CARRIER FAMILY 22 MEMBER"/>
    <property type="match status" value="1"/>
</dbReference>
<evidence type="ECO:0000256" key="3">
    <source>
        <dbReference type="ARBA" id="ARBA00022989"/>
    </source>
</evidence>
<dbReference type="EMBL" id="CACRXK020015364">
    <property type="protein sequence ID" value="CAB4028273.1"/>
    <property type="molecule type" value="Genomic_DNA"/>
</dbReference>
<keyword evidence="3" id="KW-1133">Transmembrane helix</keyword>
<dbReference type="GO" id="GO:0016020">
    <property type="term" value="C:membrane"/>
    <property type="evidence" value="ECO:0007669"/>
    <property type="project" value="UniProtKB-SubCell"/>
</dbReference>
<dbReference type="InterPro" id="IPR005828">
    <property type="entry name" value="MFS_sugar_transport-like"/>
</dbReference>
<dbReference type="Pfam" id="PF00083">
    <property type="entry name" value="Sugar_tr"/>
    <property type="match status" value="1"/>
</dbReference>
<comment type="subcellular location">
    <subcellularLocation>
        <location evidence="1">Membrane</location>
        <topology evidence="1">Multi-pass membrane protein</topology>
    </subcellularLocation>
</comment>
<keyword evidence="2" id="KW-0812">Transmembrane</keyword>
<evidence type="ECO:0000256" key="4">
    <source>
        <dbReference type="ARBA" id="ARBA00023136"/>
    </source>
</evidence>
<dbReference type="InterPro" id="IPR020846">
    <property type="entry name" value="MFS_dom"/>
</dbReference>
<dbReference type="Gene3D" id="1.20.1250.20">
    <property type="entry name" value="MFS general substrate transporter like domains"/>
    <property type="match status" value="1"/>
</dbReference>
<accession>A0A6S7KJ71</accession>
<comment type="caution">
    <text evidence="5">The sequence shown here is derived from an EMBL/GenBank/DDBJ whole genome shotgun (WGS) entry which is preliminary data.</text>
</comment>
<dbReference type="PROSITE" id="PS50850">
    <property type="entry name" value="MFS"/>
    <property type="match status" value="1"/>
</dbReference>
<dbReference type="InterPro" id="IPR036259">
    <property type="entry name" value="MFS_trans_sf"/>
</dbReference>
<reference evidence="5" key="1">
    <citation type="submission" date="2020-04" db="EMBL/GenBank/DDBJ databases">
        <authorList>
            <person name="Alioto T."/>
            <person name="Alioto T."/>
            <person name="Gomez Garrido J."/>
        </authorList>
    </citation>
    <scope>NUCLEOTIDE SEQUENCE</scope>
    <source>
        <strain evidence="5">A484AB</strain>
    </source>
</reference>
<dbReference type="AlphaFoldDB" id="A0A6S7KJ71"/>
<dbReference type="GO" id="GO:0022857">
    <property type="term" value="F:transmembrane transporter activity"/>
    <property type="evidence" value="ECO:0007669"/>
    <property type="project" value="InterPro"/>
</dbReference>
<sequence length="288" mass="32299">MLTELTTDKYRSWMGIGSFIFWAVGISILPLIGYLIPAWRMFLLATAITAIPVLFFWWLVPESPRWLLLKGKKEEAKTVLAKISKMNKLPLPDDLTLQNPVIPETRANFRTIFRSWEIAKKILICWDLWFANALVYYGVSFGSVDLGGNRYLNVFLVSVVEIPSNFAYIWSAHRFGRKKSVIIPMLIAFVVSAISVAIPTNKSSASVAGRVTAAIIAKFFINFSFSGVYLWCAELFPTAVRATAIGTSSAVARLGSFSASYIIWLFFKKANIGRSFVNRTACGVRKRL</sequence>
<evidence type="ECO:0000256" key="2">
    <source>
        <dbReference type="ARBA" id="ARBA00022692"/>
    </source>
</evidence>
<proteinExistence type="predicted"/>
<dbReference type="SUPFAM" id="SSF103473">
    <property type="entry name" value="MFS general substrate transporter"/>
    <property type="match status" value="1"/>
</dbReference>
<organism evidence="5 6">
    <name type="scientific">Paramuricea clavata</name>
    <name type="common">Red gorgonian</name>
    <name type="synonym">Violescent sea-whip</name>
    <dbReference type="NCBI Taxonomy" id="317549"/>
    <lineage>
        <taxon>Eukaryota</taxon>
        <taxon>Metazoa</taxon>
        <taxon>Cnidaria</taxon>
        <taxon>Anthozoa</taxon>
        <taxon>Octocorallia</taxon>
        <taxon>Malacalcyonacea</taxon>
        <taxon>Plexauridae</taxon>
        <taxon>Paramuricea</taxon>
    </lineage>
</organism>
<keyword evidence="4" id="KW-0472">Membrane</keyword>
<evidence type="ECO:0000313" key="6">
    <source>
        <dbReference type="Proteomes" id="UP001152795"/>
    </source>
</evidence>
<gene>
    <name evidence="5" type="ORF">PACLA_8A046807</name>
</gene>
<name>A0A6S7KJ71_PARCT</name>
<protein>
    <submittedName>
        <fullName evidence="5">Organic cation transporter -like</fullName>
    </submittedName>
</protein>
<evidence type="ECO:0000256" key="1">
    <source>
        <dbReference type="ARBA" id="ARBA00004141"/>
    </source>
</evidence>
<evidence type="ECO:0000313" key="5">
    <source>
        <dbReference type="EMBL" id="CAB4028273.1"/>
    </source>
</evidence>
<keyword evidence="6" id="KW-1185">Reference proteome</keyword>
<dbReference type="OrthoDB" id="5970406at2759"/>